<dbReference type="Pfam" id="PF01590">
    <property type="entry name" value="GAF"/>
    <property type="match status" value="1"/>
</dbReference>
<evidence type="ECO:0000256" key="1">
    <source>
        <dbReference type="ARBA" id="ARBA00023015"/>
    </source>
</evidence>
<dbReference type="RefSeq" id="WP_141843993.1">
    <property type="nucleotide sequence ID" value="NZ_VFPM01000002.1"/>
</dbReference>
<gene>
    <name evidence="4" type="ORF">FBY41_1998</name>
</gene>
<dbReference type="PROSITE" id="PS50921">
    <property type="entry name" value="ANTAR"/>
    <property type="match status" value="1"/>
</dbReference>
<reference evidence="4 5" key="1">
    <citation type="submission" date="2019-06" db="EMBL/GenBank/DDBJ databases">
        <title>Genome sequencing of plant associated microbes to promote plant fitness in Sorghum bicolor and Oryza sativa.</title>
        <authorList>
            <person name="Coleman-Derr D."/>
        </authorList>
    </citation>
    <scope>NUCLEOTIDE SEQUENCE [LARGE SCALE GENOMIC DNA]</scope>
    <source>
        <strain evidence="4 5">KV-663</strain>
    </source>
</reference>
<keyword evidence="5" id="KW-1185">Reference proteome</keyword>
<dbReference type="InterPro" id="IPR003018">
    <property type="entry name" value="GAF"/>
</dbReference>
<dbReference type="InterPro" id="IPR005561">
    <property type="entry name" value="ANTAR"/>
</dbReference>
<evidence type="ECO:0000256" key="2">
    <source>
        <dbReference type="ARBA" id="ARBA00023163"/>
    </source>
</evidence>
<accession>A0A543HUE6</accession>
<proteinExistence type="predicted"/>
<keyword evidence="1" id="KW-0805">Transcription regulation</keyword>
<dbReference type="InterPro" id="IPR029016">
    <property type="entry name" value="GAF-like_dom_sf"/>
</dbReference>
<dbReference type="EMBL" id="VFPM01000002">
    <property type="protein sequence ID" value="TQM61976.1"/>
    <property type="molecule type" value="Genomic_DNA"/>
</dbReference>
<dbReference type="Gene3D" id="1.10.10.10">
    <property type="entry name" value="Winged helix-like DNA-binding domain superfamily/Winged helix DNA-binding domain"/>
    <property type="match status" value="1"/>
</dbReference>
<dbReference type="SUPFAM" id="SSF55781">
    <property type="entry name" value="GAF domain-like"/>
    <property type="match status" value="1"/>
</dbReference>
<dbReference type="Proteomes" id="UP000316747">
    <property type="component" value="Unassembled WGS sequence"/>
</dbReference>
<dbReference type="SMART" id="SM00065">
    <property type="entry name" value="GAF"/>
    <property type="match status" value="1"/>
</dbReference>
<sequence length="232" mass="24309">MEPIPETQAALDRLAHDQDDDVQAQFSEMAAKARRLVPSLVGLSVTQISEGVTLTYVASPATAVALDALQYVDGGPCEAAVRRGAHVAVDHDELLDEGRWQLFAQASAHAGVRSTLSLPVFSGSDVTGGVNLYGSLNDSFVGHHEALAALFGAWAAGAISNADLSFSSRLEAMEAPARIEDANTVSAAIGVLSETHQISTRDAEDHLRRAAARAGVPIVALALFILHPPQPS</sequence>
<dbReference type="Gene3D" id="3.30.450.40">
    <property type="match status" value="1"/>
</dbReference>
<organism evidence="4 5">
    <name type="scientific">Humibacillus xanthopallidus</name>
    <dbReference type="NCBI Taxonomy" id="412689"/>
    <lineage>
        <taxon>Bacteria</taxon>
        <taxon>Bacillati</taxon>
        <taxon>Actinomycetota</taxon>
        <taxon>Actinomycetes</taxon>
        <taxon>Micrococcales</taxon>
        <taxon>Intrasporangiaceae</taxon>
        <taxon>Humibacillus</taxon>
    </lineage>
</organism>
<protein>
    <submittedName>
        <fullName evidence="4">ANTAR domain-containing protein</fullName>
    </submittedName>
</protein>
<feature type="domain" description="ANTAR" evidence="3">
    <location>
        <begin position="165"/>
        <end position="226"/>
    </location>
</feature>
<name>A0A543HUE6_9MICO</name>
<evidence type="ECO:0000313" key="5">
    <source>
        <dbReference type="Proteomes" id="UP000316747"/>
    </source>
</evidence>
<evidence type="ECO:0000313" key="4">
    <source>
        <dbReference type="EMBL" id="TQM61976.1"/>
    </source>
</evidence>
<evidence type="ECO:0000259" key="3">
    <source>
        <dbReference type="PROSITE" id="PS50921"/>
    </source>
</evidence>
<dbReference type="InterPro" id="IPR036388">
    <property type="entry name" value="WH-like_DNA-bd_sf"/>
</dbReference>
<dbReference type="AlphaFoldDB" id="A0A543HUE6"/>
<dbReference type="OrthoDB" id="4824831at2"/>
<comment type="caution">
    <text evidence="4">The sequence shown here is derived from an EMBL/GenBank/DDBJ whole genome shotgun (WGS) entry which is preliminary data.</text>
</comment>
<dbReference type="GO" id="GO:0003723">
    <property type="term" value="F:RNA binding"/>
    <property type="evidence" value="ECO:0007669"/>
    <property type="project" value="InterPro"/>
</dbReference>
<keyword evidence="2" id="KW-0804">Transcription</keyword>